<gene>
    <name evidence="3" type="ORF">EAE98_001468</name>
</gene>
<evidence type="ECO:0000256" key="1">
    <source>
        <dbReference type="SAM" id="Coils"/>
    </source>
</evidence>
<organism evidence="3 4">
    <name type="scientific">Botrytis deweyae</name>
    <dbReference type="NCBI Taxonomy" id="2478750"/>
    <lineage>
        <taxon>Eukaryota</taxon>
        <taxon>Fungi</taxon>
        <taxon>Dikarya</taxon>
        <taxon>Ascomycota</taxon>
        <taxon>Pezizomycotina</taxon>
        <taxon>Leotiomycetes</taxon>
        <taxon>Helotiales</taxon>
        <taxon>Sclerotiniaceae</taxon>
        <taxon>Botrytis</taxon>
    </lineage>
</organism>
<keyword evidence="4" id="KW-1185">Reference proteome</keyword>
<dbReference type="EMBL" id="RCSX01000003">
    <property type="protein sequence ID" value="KAF7937154.1"/>
    <property type="molecule type" value="Genomic_DNA"/>
</dbReference>
<name>A0ABQ7IY24_9HELO</name>
<evidence type="ECO:0008006" key="5">
    <source>
        <dbReference type="Google" id="ProtNLM"/>
    </source>
</evidence>
<dbReference type="Proteomes" id="UP000783213">
    <property type="component" value="Unassembled WGS sequence"/>
</dbReference>
<feature type="compositionally biased region" description="Basic and acidic residues" evidence="2">
    <location>
        <begin position="26"/>
        <end position="42"/>
    </location>
</feature>
<feature type="coiled-coil region" evidence="1">
    <location>
        <begin position="149"/>
        <end position="176"/>
    </location>
</feature>
<protein>
    <recommendedName>
        <fullName evidence="5">BZIP domain-containing protein</fullName>
    </recommendedName>
</protein>
<comment type="caution">
    <text evidence="3">The sequence shown here is derived from an EMBL/GenBank/DDBJ whole genome shotgun (WGS) entry which is preliminary data.</text>
</comment>
<evidence type="ECO:0000256" key="2">
    <source>
        <dbReference type="SAM" id="MobiDB-lite"/>
    </source>
</evidence>
<evidence type="ECO:0000313" key="4">
    <source>
        <dbReference type="Proteomes" id="UP000783213"/>
    </source>
</evidence>
<feature type="compositionally biased region" description="Basic and acidic residues" evidence="2">
    <location>
        <begin position="90"/>
        <end position="102"/>
    </location>
</feature>
<feature type="region of interest" description="Disordered" evidence="2">
    <location>
        <begin position="19"/>
        <end position="42"/>
    </location>
</feature>
<keyword evidence="1" id="KW-0175">Coiled coil</keyword>
<feature type="region of interest" description="Disordered" evidence="2">
    <location>
        <begin position="67"/>
        <end position="107"/>
    </location>
</feature>
<dbReference type="RefSeq" id="XP_038814072.1">
    <property type="nucleotide sequence ID" value="XM_038949087.1"/>
</dbReference>
<evidence type="ECO:0000313" key="3">
    <source>
        <dbReference type="EMBL" id="KAF7937154.1"/>
    </source>
</evidence>
<dbReference type="GeneID" id="62228242"/>
<reference evidence="3 4" key="1">
    <citation type="journal article" date="2020" name="Genome Biol. Evol.">
        <title>Comparative genomics of Sclerotiniaceae.</title>
        <authorList>
            <person name="Valero Jimenez C.A."/>
            <person name="Steentjes M."/>
            <person name="Scholten O.E."/>
            <person name="Van Kan J.A.L."/>
        </authorList>
    </citation>
    <scope>NUCLEOTIDE SEQUENCE [LARGE SCALE GENOMIC DNA]</scope>
    <source>
        <strain evidence="3 4">B1</strain>
    </source>
</reference>
<proteinExistence type="predicted"/>
<accession>A0ABQ7IY24</accession>
<sequence>MSFRSFRLTKDSLLPFTKSPTPSWHCAEDSRSPRRRLREGIDPERPDLDFTWAYKVPAPLLMGQAQSQKLGRSAHRNNDVAKNSSQGEYRGSERYFARESRGRSQTPKELNVEVYTHTSVKEPTVTSFAQDSHGQATEADQEIQSVDELAKRDKRISALENENAILRSKLRELSAMLRNTITTLTEEDESLGRILNQAAPMDSAPVRSGPGPESYVRNPAAYSMGPIQAASKMPMIGESSANKRSYAEFSEPCQDGYTEPRSNTMAARSLNSMTPSSASEVGTKGRSFARKKLYDGLNEADQRRSVSSWQNFVMARSAIMSKLIPTVRIDNAAMFQEICECFLTGRSTNKFHEFSKKDHRDWQCLRTYLSHSLFWSKIDDYTGRCSICTNADEPSTKRCVQVMALGGVVRFRILDTAYM</sequence>